<dbReference type="InterPro" id="IPR007111">
    <property type="entry name" value="NACHT_NTPase"/>
</dbReference>
<dbReference type="Pfam" id="PF24883">
    <property type="entry name" value="NPHP3_N"/>
    <property type="match status" value="1"/>
</dbReference>
<accession>K5XNB4</accession>
<sequence length="278" mass="31871">MEKFLQHTIIGAEFDSSDRDPPPRCHPGTRLIIIQRCLDFIVECRDEEKLRWLVGPAGVGKSAIMQIVAENAPHGVIFASVFLSVNGRQDGTKIILTIAYQLAVKSEPYRRFIQNEITRDPSLLRKSLSVHFKRFIVEPCIHQNIFYPARRLLILIDGLDECDNPRTQRELLRLITDFCNKHSDSPVAWIVASRPEPHITSFFEKAEVHAASREEIVMDSDEACEDVQRYLRAELKKIKLEYASLKRKREWPSEIEFTEIATAAGGLFAYASTVTRYI</sequence>
<feature type="non-terminal residue" evidence="3">
    <location>
        <position position="278"/>
    </location>
</feature>
<dbReference type="EMBL" id="JH971405">
    <property type="protein sequence ID" value="EKM76105.1"/>
    <property type="molecule type" value="Genomic_DNA"/>
</dbReference>
<dbReference type="Gene3D" id="3.40.50.300">
    <property type="entry name" value="P-loop containing nucleotide triphosphate hydrolases"/>
    <property type="match status" value="1"/>
</dbReference>
<evidence type="ECO:0000313" key="4">
    <source>
        <dbReference type="Proteomes" id="UP000008493"/>
    </source>
</evidence>
<dbReference type="PROSITE" id="PS50837">
    <property type="entry name" value="NACHT"/>
    <property type="match status" value="1"/>
</dbReference>
<protein>
    <recommendedName>
        <fullName evidence="2">NACHT domain-containing protein</fullName>
    </recommendedName>
</protein>
<keyword evidence="4" id="KW-1185">Reference proteome</keyword>
<dbReference type="PANTHER" id="PTHR10039">
    <property type="entry name" value="AMELOGENIN"/>
    <property type="match status" value="1"/>
</dbReference>
<proteinExistence type="predicted"/>
<dbReference type="HOGENOM" id="CLU_000288_6_10_1"/>
<gene>
    <name evidence="3" type="ORF">AGABI1DRAFT_45485</name>
</gene>
<dbReference type="AlphaFoldDB" id="K5XNB4"/>
<dbReference type="RefSeq" id="XP_007333218.1">
    <property type="nucleotide sequence ID" value="XM_007333156.1"/>
</dbReference>
<evidence type="ECO:0000259" key="2">
    <source>
        <dbReference type="PROSITE" id="PS50837"/>
    </source>
</evidence>
<evidence type="ECO:0000256" key="1">
    <source>
        <dbReference type="ARBA" id="ARBA00022737"/>
    </source>
</evidence>
<dbReference type="InterPro" id="IPR027417">
    <property type="entry name" value="P-loop_NTPase"/>
</dbReference>
<name>K5XNB4_AGABU</name>
<dbReference type="SUPFAM" id="SSF52540">
    <property type="entry name" value="P-loop containing nucleoside triphosphate hydrolases"/>
    <property type="match status" value="1"/>
</dbReference>
<keyword evidence="1" id="KW-0677">Repeat</keyword>
<feature type="domain" description="NACHT" evidence="2">
    <location>
        <begin position="49"/>
        <end position="195"/>
    </location>
</feature>
<dbReference type="OrthoDB" id="2932404at2759"/>
<dbReference type="InterPro" id="IPR056884">
    <property type="entry name" value="NPHP3-like_N"/>
</dbReference>
<organism evidence="3 4">
    <name type="scientific">Agaricus bisporus var. burnettii (strain JB137-S8 / ATCC MYA-4627 / FGSC 10392)</name>
    <name type="common">White button mushroom</name>
    <dbReference type="NCBI Taxonomy" id="597362"/>
    <lineage>
        <taxon>Eukaryota</taxon>
        <taxon>Fungi</taxon>
        <taxon>Dikarya</taxon>
        <taxon>Basidiomycota</taxon>
        <taxon>Agaricomycotina</taxon>
        <taxon>Agaricomycetes</taxon>
        <taxon>Agaricomycetidae</taxon>
        <taxon>Agaricales</taxon>
        <taxon>Agaricineae</taxon>
        <taxon>Agaricaceae</taxon>
        <taxon>Agaricus</taxon>
    </lineage>
</organism>
<evidence type="ECO:0000313" key="3">
    <source>
        <dbReference type="EMBL" id="EKM76105.1"/>
    </source>
</evidence>
<dbReference type="Proteomes" id="UP000008493">
    <property type="component" value="Unassembled WGS sequence"/>
</dbReference>
<dbReference type="KEGG" id="abp:AGABI1DRAFT45485"/>
<dbReference type="InParanoid" id="K5XNB4"/>
<dbReference type="GeneID" id="18829589"/>
<reference evidence="4" key="1">
    <citation type="journal article" date="2012" name="Proc. Natl. Acad. Sci. U.S.A.">
        <title>Genome sequence of the button mushroom Agaricus bisporus reveals mechanisms governing adaptation to a humic-rich ecological niche.</title>
        <authorList>
            <person name="Morin E."/>
            <person name="Kohler A."/>
            <person name="Baker A.R."/>
            <person name="Foulongne-Oriol M."/>
            <person name="Lombard V."/>
            <person name="Nagy L.G."/>
            <person name="Ohm R.A."/>
            <person name="Patyshakuliyeva A."/>
            <person name="Brun A."/>
            <person name="Aerts A.L."/>
            <person name="Bailey A.M."/>
            <person name="Billette C."/>
            <person name="Coutinho P.M."/>
            <person name="Deakin G."/>
            <person name="Doddapaneni H."/>
            <person name="Floudas D."/>
            <person name="Grimwood J."/>
            <person name="Hilden K."/>
            <person name="Kuees U."/>
            <person name="LaButti K.M."/>
            <person name="Lapidus A."/>
            <person name="Lindquist E.A."/>
            <person name="Lucas S.M."/>
            <person name="Murat C."/>
            <person name="Riley R.W."/>
            <person name="Salamov A.A."/>
            <person name="Schmutz J."/>
            <person name="Subramanian V."/>
            <person name="Woesten H.A.B."/>
            <person name="Xu J."/>
            <person name="Eastwood D.C."/>
            <person name="Foster G.D."/>
            <person name="Sonnenberg A.S."/>
            <person name="Cullen D."/>
            <person name="de Vries R.P."/>
            <person name="Lundell T."/>
            <person name="Hibbett D.S."/>
            <person name="Henrissat B."/>
            <person name="Burton K.S."/>
            <person name="Kerrigan R.W."/>
            <person name="Challen M.P."/>
            <person name="Grigoriev I.V."/>
            <person name="Martin F."/>
        </authorList>
    </citation>
    <scope>NUCLEOTIDE SEQUENCE [LARGE SCALE GENOMIC DNA]</scope>
    <source>
        <strain evidence="4">JB137-S8 / ATCC MYA-4627 / FGSC 10392</strain>
    </source>
</reference>